<name>A0A074N2Z4_9SPHN</name>
<dbReference type="InterPro" id="IPR032676">
    <property type="entry name" value="YkuD_2"/>
</dbReference>
<dbReference type="Pfam" id="PF13645">
    <property type="entry name" value="YkuD_2"/>
    <property type="match status" value="1"/>
</dbReference>
<dbReference type="OrthoDB" id="9815195at2"/>
<dbReference type="PATRIC" id="fig|39960.10.peg.574"/>
<comment type="caution">
    <text evidence="1">The sequence shown here is derived from an EMBL/GenBank/DDBJ whole genome shotgun (WGS) entry which is preliminary data.</text>
</comment>
<dbReference type="Proteomes" id="UP000027866">
    <property type="component" value="Unassembled WGS sequence"/>
</dbReference>
<dbReference type="RefSeq" id="WP_034905435.1">
    <property type="nucleotide sequence ID" value="NZ_CP017057.1"/>
</dbReference>
<dbReference type="AlphaFoldDB" id="A0A074N2Z4"/>
<organism evidence="1 2">
    <name type="scientific">Erythrobacter litoralis</name>
    <dbReference type="NCBI Taxonomy" id="39960"/>
    <lineage>
        <taxon>Bacteria</taxon>
        <taxon>Pseudomonadati</taxon>
        <taxon>Pseudomonadota</taxon>
        <taxon>Alphaproteobacteria</taxon>
        <taxon>Sphingomonadales</taxon>
        <taxon>Erythrobacteraceae</taxon>
        <taxon>Erythrobacter/Porphyrobacter group</taxon>
        <taxon>Erythrobacter</taxon>
    </lineage>
</organism>
<reference evidence="1 2" key="1">
    <citation type="submission" date="2014-04" db="EMBL/GenBank/DDBJ databases">
        <title>A comprehensive comparison of genomes of Erythrobacter spp. Strains.</title>
        <authorList>
            <person name="Zheng Q."/>
        </authorList>
    </citation>
    <scope>NUCLEOTIDE SEQUENCE [LARGE SCALE GENOMIC DNA]</scope>
    <source>
        <strain evidence="1 2">DSM 8509</strain>
    </source>
</reference>
<evidence type="ECO:0000313" key="2">
    <source>
        <dbReference type="Proteomes" id="UP000027866"/>
    </source>
</evidence>
<dbReference type="PANTHER" id="PTHR38477:SF1">
    <property type="entry name" value="MUREIN L,D-TRANSPEPTIDASE CATALYTIC DOMAIN FAMILY PROTEIN"/>
    <property type="match status" value="1"/>
</dbReference>
<accession>A0A074N2Z4</accession>
<keyword evidence="2" id="KW-1185">Reference proteome</keyword>
<gene>
    <name evidence="1" type="ORF">EH32_00930</name>
</gene>
<evidence type="ECO:0000313" key="1">
    <source>
        <dbReference type="EMBL" id="KEO92337.1"/>
    </source>
</evidence>
<dbReference type="PANTHER" id="PTHR38477">
    <property type="entry name" value="HYPOTHETICAL EXPORTED PROTEIN"/>
    <property type="match status" value="1"/>
</dbReference>
<dbReference type="KEGG" id="elq:Ga0102493_111493"/>
<protein>
    <submittedName>
        <fullName evidence="1">Twin-arginine translocation pathway signal</fullName>
    </submittedName>
</protein>
<proteinExistence type="predicted"/>
<sequence length="233" mass="26003">MKRRDLIKGTLATGALLALPPVRLAAQPIKGSARDRALFAIARRELDRAGEAIWKRDIVGIADYGVHSAERRFHFVNLDLQEVHSYHVSHGQGSDPEHDGVLNRYSNVEGSNATSRGAYVTWEWYKGRYGTSVRLGGLDETNDNALNRYIVMHRADYAEPSHIDRWGRLGRSNGCFAMGEEQFRIALMNLSGGRLLFADSLGLQADGTFRSANLEPMRPTQPSDLQRYVTGAF</sequence>
<dbReference type="EMBL" id="JMIX01000010">
    <property type="protein sequence ID" value="KEO92337.1"/>
    <property type="molecule type" value="Genomic_DNA"/>
</dbReference>